<accession>A0ABR9PCS5</accession>
<name>A0ABR9PCS5_9ACTN</name>
<sequence length="396" mass="43648">MATLHPILFPQSLDVAGLGLTGGHTWKHLAVRTAPDGGRYTLSDVGPDLTHAGVSHNDRGAVTEQVLTRYSPDGRPSAQTLVRGSHEWSVADALSVLPDGRPLLSTRDNRARVLEPGLDTAEPVCAPGTDRWAHRTRTTPSGRVLCLLGDNVVAVSQEPVGTELPELTAVTALRRERPALRGPRYYPPSDGSGEGEPRTELAEQITGRYGTGFRVPRPESVRDVVPIDDSTFVVLMLGWFKHAAQRGGDFLFGLVDSEGTLLGHLDLDTHRDSPCRGVRYDVVTDHRRDRIVHLNTFGLYTFDLSGNRTCQLSTEDRRFAPLKHFRLHDIDGNGGLVLVHEKQHLVLTVPLPDDVSDLPDAVTDALAHFRRARHRLKKEYAPTDWNWTTSEVPLNA</sequence>
<evidence type="ECO:0000313" key="3">
    <source>
        <dbReference type="Proteomes" id="UP000806528"/>
    </source>
</evidence>
<proteinExistence type="predicted"/>
<evidence type="ECO:0000256" key="1">
    <source>
        <dbReference type="SAM" id="MobiDB-lite"/>
    </source>
</evidence>
<dbReference type="RefSeq" id="WP_193124208.1">
    <property type="nucleotide sequence ID" value="NZ_JADBGI010000026.1"/>
</dbReference>
<keyword evidence="3" id="KW-1185">Reference proteome</keyword>
<protein>
    <submittedName>
        <fullName evidence="2">Uncharacterized protein</fullName>
    </submittedName>
</protein>
<comment type="caution">
    <text evidence="2">The sequence shown here is derived from an EMBL/GenBank/DDBJ whole genome shotgun (WGS) entry which is preliminary data.</text>
</comment>
<reference evidence="2 3" key="1">
    <citation type="submission" date="2020-09" db="EMBL/GenBank/DDBJ databases">
        <title>Diversity and distribution of actinomycetes associated with coral in the coast of Hainan.</title>
        <authorList>
            <person name="Li F."/>
        </authorList>
    </citation>
    <scope>NUCLEOTIDE SEQUENCE [LARGE SCALE GENOMIC DNA]</scope>
    <source>
        <strain evidence="2 3">HNM0947</strain>
    </source>
</reference>
<gene>
    <name evidence="2" type="ORF">IDM40_23390</name>
</gene>
<dbReference type="Proteomes" id="UP000806528">
    <property type="component" value="Unassembled WGS sequence"/>
</dbReference>
<feature type="region of interest" description="Disordered" evidence="1">
    <location>
        <begin position="180"/>
        <end position="200"/>
    </location>
</feature>
<organism evidence="2 3">
    <name type="scientific">Nocardiopsis coralli</name>
    <dbReference type="NCBI Taxonomy" id="2772213"/>
    <lineage>
        <taxon>Bacteria</taxon>
        <taxon>Bacillati</taxon>
        <taxon>Actinomycetota</taxon>
        <taxon>Actinomycetes</taxon>
        <taxon>Streptosporangiales</taxon>
        <taxon>Nocardiopsidaceae</taxon>
        <taxon>Nocardiopsis</taxon>
    </lineage>
</organism>
<dbReference type="EMBL" id="JADBGI010000026">
    <property type="protein sequence ID" value="MBE3001614.1"/>
    <property type="molecule type" value="Genomic_DNA"/>
</dbReference>
<evidence type="ECO:0000313" key="2">
    <source>
        <dbReference type="EMBL" id="MBE3001614.1"/>
    </source>
</evidence>